<gene>
    <name evidence="5" type="ORF">ASUIS_0266</name>
</gene>
<evidence type="ECO:0000256" key="2">
    <source>
        <dbReference type="ARBA" id="ARBA00007639"/>
    </source>
</evidence>
<dbReference type="Proteomes" id="UP000263040">
    <property type="component" value="Chromosome"/>
</dbReference>
<evidence type="ECO:0000259" key="4">
    <source>
        <dbReference type="Pfam" id="PF13407"/>
    </source>
</evidence>
<dbReference type="EMBL" id="CP032100">
    <property type="protein sequence ID" value="AXX88774.1"/>
    <property type="molecule type" value="Genomic_DNA"/>
</dbReference>
<keyword evidence="3" id="KW-0732">Signal</keyword>
<evidence type="ECO:0000313" key="5">
    <source>
        <dbReference type="EMBL" id="AXX88774.1"/>
    </source>
</evidence>
<reference evidence="5 6" key="1">
    <citation type="submission" date="2018-08" db="EMBL/GenBank/DDBJ databases">
        <title>Complete genome of the Arcobacter suis type strain LMG 26152.</title>
        <authorList>
            <person name="Miller W.G."/>
            <person name="Yee E."/>
            <person name="Bono J.L."/>
        </authorList>
    </citation>
    <scope>NUCLEOTIDE SEQUENCE [LARGE SCALE GENOMIC DNA]</scope>
    <source>
        <strain evidence="5 6">CECT 7833</strain>
    </source>
</reference>
<sequence>MRISKNYLLTLLFLLSFSILNANSNIKKIAYIVSDTSIPFWNIMSRGVKNSADVLGYEVEIYNSQNSIKIELENTIKAINDNVSGIIISPNNSSSCVTVLKLAKKANIPVVISDIGTDSGEYISYISSNNEKGAYDIGKILAEQMSILGIPNPKVAIIAIPQKRLNGQERTAGFIKAINEYSIKNIDLKQQVTFSKEETYNFTKELINKNPELNAIWLQGSDKYQGALDAIYESGKKDKILLLTFDAEPEFLNLITNNTLVASAMQQPFLMGEKAIISLHKYFNNEEIEKDYKLPVLAISKENIEDNLIIIKRNVFGLDYKTNKKIKTNEY</sequence>
<evidence type="ECO:0000256" key="3">
    <source>
        <dbReference type="ARBA" id="ARBA00022729"/>
    </source>
</evidence>
<comment type="subcellular location">
    <subcellularLocation>
        <location evidence="1">Cell envelope</location>
    </subcellularLocation>
</comment>
<keyword evidence="6" id="KW-1185">Reference proteome</keyword>
<name>A0AAD0SPM0_9BACT</name>
<dbReference type="Gene3D" id="3.40.50.2300">
    <property type="match status" value="2"/>
</dbReference>
<organism evidence="5 6">
    <name type="scientific">Arcobacter suis CECT 7833</name>
    <dbReference type="NCBI Taxonomy" id="663365"/>
    <lineage>
        <taxon>Bacteria</taxon>
        <taxon>Pseudomonadati</taxon>
        <taxon>Campylobacterota</taxon>
        <taxon>Epsilonproteobacteria</taxon>
        <taxon>Campylobacterales</taxon>
        <taxon>Arcobacteraceae</taxon>
        <taxon>Arcobacter</taxon>
    </lineage>
</organism>
<dbReference type="InterPro" id="IPR025997">
    <property type="entry name" value="SBP_2_dom"/>
</dbReference>
<comment type="similarity">
    <text evidence="2">Belongs to the bacterial solute-binding protein 2 family.</text>
</comment>
<dbReference type="SUPFAM" id="SSF53822">
    <property type="entry name" value="Periplasmic binding protein-like I"/>
    <property type="match status" value="1"/>
</dbReference>
<proteinExistence type="inferred from homology"/>
<dbReference type="InterPro" id="IPR028082">
    <property type="entry name" value="Peripla_BP_I"/>
</dbReference>
<dbReference type="PANTHER" id="PTHR46847:SF1">
    <property type="entry name" value="D-ALLOSE-BINDING PERIPLASMIC PROTEIN-RELATED"/>
    <property type="match status" value="1"/>
</dbReference>
<dbReference type="Pfam" id="PF13407">
    <property type="entry name" value="Peripla_BP_4"/>
    <property type="match status" value="1"/>
</dbReference>
<protein>
    <submittedName>
        <fullName evidence="5">ABC transporter, periplasmic substrate-binding protein</fullName>
    </submittedName>
</protein>
<evidence type="ECO:0000256" key="1">
    <source>
        <dbReference type="ARBA" id="ARBA00004196"/>
    </source>
</evidence>
<dbReference type="GO" id="GO:0030313">
    <property type="term" value="C:cell envelope"/>
    <property type="evidence" value="ECO:0007669"/>
    <property type="project" value="UniProtKB-SubCell"/>
</dbReference>
<dbReference type="KEGG" id="asui:ASUIS_0266"/>
<evidence type="ECO:0000313" key="6">
    <source>
        <dbReference type="Proteomes" id="UP000263040"/>
    </source>
</evidence>
<dbReference type="PANTHER" id="PTHR46847">
    <property type="entry name" value="D-ALLOSE-BINDING PERIPLASMIC PROTEIN-RELATED"/>
    <property type="match status" value="1"/>
</dbReference>
<dbReference type="AlphaFoldDB" id="A0AAD0SPM0"/>
<dbReference type="GO" id="GO:0030246">
    <property type="term" value="F:carbohydrate binding"/>
    <property type="evidence" value="ECO:0007669"/>
    <property type="project" value="UniProtKB-ARBA"/>
</dbReference>
<feature type="domain" description="Periplasmic binding protein" evidence="4">
    <location>
        <begin position="29"/>
        <end position="286"/>
    </location>
</feature>
<dbReference type="RefSeq" id="WP_118885349.1">
    <property type="nucleotide sequence ID" value="NZ_CP032100.1"/>
</dbReference>
<accession>A0AAD0SPM0</accession>